<proteinExistence type="predicted"/>
<organism evidence="1 2">
    <name type="scientific">Panagrolaimus sp. PS1159</name>
    <dbReference type="NCBI Taxonomy" id="55785"/>
    <lineage>
        <taxon>Eukaryota</taxon>
        <taxon>Metazoa</taxon>
        <taxon>Ecdysozoa</taxon>
        <taxon>Nematoda</taxon>
        <taxon>Chromadorea</taxon>
        <taxon>Rhabditida</taxon>
        <taxon>Tylenchina</taxon>
        <taxon>Panagrolaimomorpha</taxon>
        <taxon>Panagrolaimoidea</taxon>
        <taxon>Panagrolaimidae</taxon>
        <taxon>Panagrolaimus</taxon>
    </lineage>
</organism>
<sequence length="63" mass="7207">MGKQREPEMAKLEKDKKRLETVEPLPKKIKKAARKKKSESPQRKIEMAPGIENRAEKVGRPGP</sequence>
<name>A0AC35GLL4_9BILA</name>
<dbReference type="Proteomes" id="UP000887580">
    <property type="component" value="Unplaced"/>
</dbReference>
<reference evidence="2" key="1">
    <citation type="submission" date="2022-11" db="UniProtKB">
        <authorList>
            <consortium name="WormBaseParasite"/>
        </authorList>
    </citation>
    <scope>IDENTIFICATION</scope>
</reference>
<accession>A0AC35GLL4</accession>
<evidence type="ECO:0000313" key="1">
    <source>
        <dbReference type="Proteomes" id="UP000887580"/>
    </source>
</evidence>
<dbReference type="WBParaSite" id="PS1159_v2.g636.t1">
    <property type="protein sequence ID" value="PS1159_v2.g636.t1"/>
    <property type="gene ID" value="PS1159_v2.g636"/>
</dbReference>
<evidence type="ECO:0000313" key="2">
    <source>
        <dbReference type="WBParaSite" id="PS1159_v2.g636.t1"/>
    </source>
</evidence>
<protein>
    <submittedName>
        <fullName evidence="2">Uncharacterized protein</fullName>
    </submittedName>
</protein>